<dbReference type="STRING" id="377629.TERTU_2468"/>
<dbReference type="AlphaFoldDB" id="C5BL33"/>
<evidence type="ECO:0000313" key="4">
    <source>
        <dbReference type="Proteomes" id="UP000009080"/>
    </source>
</evidence>
<organism evidence="3 4">
    <name type="scientific">Teredinibacter turnerae (strain ATCC 39867 / T7901)</name>
    <dbReference type="NCBI Taxonomy" id="377629"/>
    <lineage>
        <taxon>Bacteria</taxon>
        <taxon>Pseudomonadati</taxon>
        <taxon>Pseudomonadota</taxon>
        <taxon>Gammaproteobacteria</taxon>
        <taxon>Cellvibrionales</taxon>
        <taxon>Cellvibrionaceae</taxon>
        <taxon>Teredinibacter</taxon>
    </lineage>
</organism>
<evidence type="ECO:0000313" key="3">
    <source>
        <dbReference type="EMBL" id="ACR14690.1"/>
    </source>
</evidence>
<keyword evidence="4" id="KW-1185">Reference proteome</keyword>
<evidence type="ECO:0000256" key="1">
    <source>
        <dbReference type="SAM" id="Phobius"/>
    </source>
</evidence>
<dbReference type="HOGENOM" id="CLU_102912_3_0_6"/>
<evidence type="ECO:0000259" key="2">
    <source>
        <dbReference type="Pfam" id="PF09835"/>
    </source>
</evidence>
<dbReference type="EMBL" id="CP001614">
    <property type="protein sequence ID" value="ACR14690.1"/>
    <property type="molecule type" value="Genomic_DNA"/>
</dbReference>
<gene>
    <name evidence="3" type="ordered locus">TERTU_2468</name>
</gene>
<proteinExistence type="predicted"/>
<dbReference type="PANTHER" id="PTHR40547:SF1">
    <property type="entry name" value="SLL0298 PROTEIN"/>
    <property type="match status" value="1"/>
</dbReference>
<sequence>MPRKLFKRWSPDPAKIRNIKALNFLGALLHDPNLFHLNRHSVSVAFFVGLFCAFLPVLGQIPLAALGALFFRCNLPISVALVWISNPFTFPVIYFATYKLGVKLMQLEPKPFHFEMSWQWFATEFAAIWEPLLLGSLIASLFFGCLGFLIIQWTWRWHVIQRWQERRAQRLAQKNKD</sequence>
<accession>C5BL33</accession>
<reference evidence="3 4" key="1">
    <citation type="journal article" date="2009" name="PLoS ONE">
        <title>The complete genome of Teredinibacter turnerae T7901: an intracellular endosymbiont of marine wood-boring bivalves (shipworms).</title>
        <authorList>
            <person name="Yang J.C."/>
            <person name="Madupu R."/>
            <person name="Durkin A.S."/>
            <person name="Ekborg N.A."/>
            <person name="Pedamallu C.S."/>
            <person name="Hostetler J.B."/>
            <person name="Radune D."/>
            <person name="Toms B.S."/>
            <person name="Henrissat B."/>
            <person name="Coutinho P.M."/>
            <person name="Schwarz S."/>
            <person name="Field L."/>
            <person name="Trindade-Silva A.E."/>
            <person name="Soares C.A.G."/>
            <person name="Elshahawi S."/>
            <person name="Hanora A."/>
            <person name="Schmidt E.W."/>
            <person name="Haygood M.G."/>
            <person name="Posfai J."/>
            <person name="Benner J."/>
            <person name="Madinger C."/>
            <person name="Nove J."/>
            <person name="Anton B."/>
            <person name="Chaudhary K."/>
            <person name="Foster J."/>
            <person name="Holman A."/>
            <person name="Kumar S."/>
            <person name="Lessard P.A."/>
            <person name="Luyten Y.A."/>
            <person name="Slatko B."/>
            <person name="Wood N."/>
            <person name="Wu B."/>
            <person name="Teplitski M."/>
            <person name="Mougous J.D."/>
            <person name="Ward N."/>
            <person name="Eisen J.A."/>
            <person name="Badger J.H."/>
            <person name="Distel D.L."/>
        </authorList>
    </citation>
    <scope>NUCLEOTIDE SEQUENCE [LARGE SCALE GENOMIC DNA]</scope>
    <source>
        <strain evidence="4">ATCC 39867 / T7901</strain>
    </source>
</reference>
<name>C5BL33_TERTT</name>
<protein>
    <recommendedName>
        <fullName evidence="2">DUF2062 domain-containing protein</fullName>
    </recommendedName>
</protein>
<dbReference type="Proteomes" id="UP000009080">
    <property type="component" value="Chromosome"/>
</dbReference>
<dbReference type="InterPro" id="IPR018639">
    <property type="entry name" value="DUF2062"/>
</dbReference>
<dbReference type="eggNOG" id="COG3216">
    <property type="taxonomic scope" value="Bacteria"/>
</dbReference>
<feature type="transmembrane region" description="Helical" evidence="1">
    <location>
        <begin position="132"/>
        <end position="155"/>
    </location>
</feature>
<dbReference type="KEGG" id="ttu:TERTU_2468"/>
<feature type="transmembrane region" description="Helical" evidence="1">
    <location>
        <begin position="77"/>
        <end position="96"/>
    </location>
</feature>
<keyword evidence="1" id="KW-0812">Transmembrane</keyword>
<feature type="domain" description="DUF2062" evidence="2">
    <location>
        <begin position="23"/>
        <end position="164"/>
    </location>
</feature>
<dbReference type="OrthoDB" id="9786029at2"/>
<dbReference type="RefSeq" id="WP_015820804.1">
    <property type="nucleotide sequence ID" value="NC_012997.1"/>
</dbReference>
<keyword evidence="1" id="KW-0472">Membrane</keyword>
<feature type="transmembrane region" description="Helical" evidence="1">
    <location>
        <begin position="44"/>
        <end position="71"/>
    </location>
</feature>
<dbReference type="PANTHER" id="PTHR40547">
    <property type="entry name" value="SLL0298 PROTEIN"/>
    <property type="match status" value="1"/>
</dbReference>
<keyword evidence="1" id="KW-1133">Transmembrane helix</keyword>
<dbReference type="Pfam" id="PF09835">
    <property type="entry name" value="DUF2062"/>
    <property type="match status" value="1"/>
</dbReference>